<keyword evidence="8 10" id="KW-0704">Schiff base</keyword>
<keyword evidence="7 10" id="KW-0456">Lyase</keyword>
<feature type="chain" id="PRO_5023259413" description="S-adenosylmethionine decarboxylase alpha chain" evidence="10">
    <location>
        <begin position="71"/>
        <end position="129"/>
    </location>
</feature>
<evidence type="ECO:0000313" key="12">
    <source>
        <dbReference type="Proteomes" id="UP000238362"/>
    </source>
</evidence>
<feature type="active site" description="Proton acceptor; for processing activity" evidence="10">
    <location>
        <position position="76"/>
    </location>
</feature>
<dbReference type="GO" id="GO:0008295">
    <property type="term" value="P:spermidine biosynthetic process"/>
    <property type="evidence" value="ECO:0007669"/>
    <property type="project" value="UniProtKB-UniRule"/>
</dbReference>
<dbReference type="EC" id="4.1.1.50" evidence="10"/>
<keyword evidence="9 10" id="KW-0670">Pyruvate</keyword>
<dbReference type="EMBL" id="PVNH01000001">
    <property type="protein sequence ID" value="PRX51179.1"/>
    <property type="molecule type" value="Genomic_DNA"/>
</dbReference>
<comment type="subunit">
    <text evidence="10">Heterotetramer of two alpha and two beta chains arranged as a dimer of alpha/beta heterodimers.</text>
</comment>
<comment type="caution">
    <text evidence="11">The sequence shown here is derived from an EMBL/GenBank/DDBJ whole genome shotgun (WGS) entry which is preliminary data.</text>
</comment>
<sequence>MPSEFTPVGVFSGKHVLAEFDGIKPELLDDSEFLRRTLADTLTEAGATVCEVIAHQFEPQGVTVLAMLAESHASMHTYPEFGSVFVDVFTCGERADPQQAVRLLANALGTDSMAVSTIQRGRQPATVGK</sequence>
<keyword evidence="5 10" id="KW-0620">Polyamine biosynthesis</keyword>
<gene>
    <name evidence="10" type="primary">speH</name>
    <name evidence="11" type="ORF">B0I33_101332</name>
</gene>
<protein>
    <recommendedName>
        <fullName evidence="10">S-adenosylmethionine decarboxylase proenzyme</fullName>
        <shortName evidence="10">AdoMetDC</shortName>
        <shortName evidence="10">SAMDC</shortName>
        <ecNumber evidence="10">4.1.1.50</ecNumber>
    </recommendedName>
    <component>
        <recommendedName>
            <fullName evidence="10">S-adenosylmethionine decarboxylase beta chain</fullName>
        </recommendedName>
    </component>
    <component>
        <recommendedName>
            <fullName evidence="10">S-adenosylmethionine decarboxylase alpha chain</fullName>
        </recommendedName>
    </component>
</protein>
<comment type="pathway">
    <text evidence="10">Amine and polyamine biosynthesis; S-adenosylmethioninamine biosynthesis; S-adenosylmethioninamine from S-adenosyl-L-methionine: step 1/1.</text>
</comment>
<keyword evidence="4 10" id="KW-0745">Spermidine biosynthesis</keyword>
<dbReference type="Proteomes" id="UP000238362">
    <property type="component" value="Unassembled WGS sequence"/>
</dbReference>
<dbReference type="InterPro" id="IPR003826">
    <property type="entry name" value="AdoMetDC_fam_prok"/>
</dbReference>
<dbReference type="OrthoDB" id="9793120at2"/>
<proteinExistence type="inferred from homology"/>
<dbReference type="SUPFAM" id="SSF56276">
    <property type="entry name" value="S-adenosylmethionine decarboxylase"/>
    <property type="match status" value="1"/>
</dbReference>
<dbReference type="RefSeq" id="WP_106176683.1">
    <property type="nucleotide sequence ID" value="NZ_PVNH01000001.1"/>
</dbReference>
<dbReference type="PANTHER" id="PTHR33866:SF2">
    <property type="entry name" value="S-ADENOSYLMETHIONINE DECARBOXYLASE PROENZYME"/>
    <property type="match status" value="1"/>
</dbReference>
<evidence type="ECO:0000256" key="10">
    <source>
        <dbReference type="HAMAP-Rule" id="MF_00464"/>
    </source>
</evidence>
<reference evidence="11 12" key="1">
    <citation type="submission" date="2018-03" db="EMBL/GenBank/DDBJ databases">
        <title>Genomic Encyclopedia of Type Strains, Phase III (KMG-III): the genomes of soil and plant-associated and newly described type strains.</title>
        <authorList>
            <person name="Whitman W."/>
        </authorList>
    </citation>
    <scope>NUCLEOTIDE SEQUENCE [LARGE SCALE GENOMIC DNA]</scope>
    <source>
        <strain evidence="11 12">CGMCC 4.7125</strain>
    </source>
</reference>
<dbReference type="UniPathway" id="UPA00331">
    <property type="reaction ID" value="UER00451"/>
</dbReference>
<keyword evidence="12" id="KW-1185">Reference proteome</keyword>
<keyword evidence="2 10" id="KW-0210">Decarboxylase</keyword>
<evidence type="ECO:0000256" key="5">
    <source>
        <dbReference type="ARBA" id="ARBA00023115"/>
    </source>
</evidence>
<comment type="catalytic activity">
    <reaction evidence="10">
        <text>S-adenosyl-L-methionine + H(+) = S-adenosyl 3-(methylsulfanyl)propylamine + CO2</text>
        <dbReference type="Rhea" id="RHEA:15981"/>
        <dbReference type="ChEBI" id="CHEBI:15378"/>
        <dbReference type="ChEBI" id="CHEBI:16526"/>
        <dbReference type="ChEBI" id="CHEBI:57443"/>
        <dbReference type="ChEBI" id="CHEBI:59789"/>
        <dbReference type="EC" id="4.1.1.50"/>
    </reaction>
</comment>
<evidence type="ECO:0000256" key="3">
    <source>
        <dbReference type="ARBA" id="ARBA00022813"/>
    </source>
</evidence>
<evidence type="ECO:0000256" key="2">
    <source>
        <dbReference type="ARBA" id="ARBA00022793"/>
    </source>
</evidence>
<feature type="modified residue" description="Pyruvic acid (Ser); by autocatalysis" evidence="10">
    <location>
        <position position="71"/>
    </location>
</feature>
<dbReference type="InterPro" id="IPR017716">
    <property type="entry name" value="S-AdoMet_deCOase_pro-enz"/>
</dbReference>
<keyword evidence="1 10" id="KW-0949">S-adenosyl-L-methionine</keyword>
<comment type="similarity">
    <text evidence="10">Belongs to the prokaryotic AdoMetDC family. Type 1 subfamily.</text>
</comment>
<organism evidence="11 12">
    <name type="scientific">Prauserella shujinwangii</name>
    <dbReference type="NCBI Taxonomy" id="1453103"/>
    <lineage>
        <taxon>Bacteria</taxon>
        <taxon>Bacillati</taxon>
        <taxon>Actinomycetota</taxon>
        <taxon>Actinomycetes</taxon>
        <taxon>Pseudonocardiales</taxon>
        <taxon>Pseudonocardiaceae</taxon>
        <taxon>Prauserella</taxon>
    </lineage>
</organism>
<evidence type="ECO:0000256" key="9">
    <source>
        <dbReference type="ARBA" id="ARBA00023317"/>
    </source>
</evidence>
<feature type="chain" id="PRO_5023259414" description="S-adenosylmethionine decarboxylase beta chain" evidence="10">
    <location>
        <begin position="1"/>
        <end position="70"/>
    </location>
</feature>
<keyword evidence="6 10" id="KW-0865">Zymogen</keyword>
<comment type="function">
    <text evidence="10">Catalyzes the decarboxylation of S-adenosylmethionine to S-adenosylmethioninamine (dcAdoMet), the propylamine donor required for the synthesis of the polyamines spermine and spermidine from the diamine putrescine.</text>
</comment>
<evidence type="ECO:0000256" key="6">
    <source>
        <dbReference type="ARBA" id="ARBA00023145"/>
    </source>
</evidence>
<dbReference type="NCBIfam" id="TIGR03330">
    <property type="entry name" value="SAM_DCase_Bsu"/>
    <property type="match status" value="1"/>
</dbReference>
<accession>A0A2T0M392</accession>
<dbReference type="Gene3D" id="3.60.90.10">
    <property type="entry name" value="S-adenosylmethionine decarboxylase"/>
    <property type="match status" value="1"/>
</dbReference>
<dbReference type="HAMAP" id="MF_00464">
    <property type="entry name" value="AdoMetDC_1"/>
    <property type="match status" value="1"/>
</dbReference>
<dbReference type="PANTHER" id="PTHR33866">
    <property type="entry name" value="S-ADENOSYLMETHIONINE DECARBOXYLASE PROENZYME"/>
    <property type="match status" value="1"/>
</dbReference>
<dbReference type="GO" id="GO:0005829">
    <property type="term" value="C:cytosol"/>
    <property type="evidence" value="ECO:0007669"/>
    <property type="project" value="TreeGrafter"/>
</dbReference>
<dbReference type="Pfam" id="PF02675">
    <property type="entry name" value="AdoMet_dc"/>
    <property type="match status" value="1"/>
</dbReference>
<evidence type="ECO:0000313" key="11">
    <source>
        <dbReference type="EMBL" id="PRX51179.1"/>
    </source>
</evidence>
<comment type="PTM">
    <text evidence="10">Is synthesized initially as an inactive proenzyme. Formation of the active enzyme involves a self-maturation process in which the active site pyruvoyl group is generated from an internal serine residue via an autocatalytic post-translational modification. Two non-identical subunits are generated from the proenzyme in this reaction, and the pyruvate is formed at the N-terminus of the alpha chain, which is derived from the carboxyl end of the proenzyme. The post-translation cleavage follows an unusual pathway, termed non-hydrolytic serinolysis, in which the side chain hydroxyl group of the serine supplies its oxygen atom to form the C-terminus of the beta chain, while the remainder of the serine residue undergoes an oxidative deamination to produce ammonia and the pyruvoyl group blocking the N-terminus of the alpha chain.</text>
</comment>
<keyword evidence="3 10" id="KW-0068">Autocatalytic cleavage</keyword>
<evidence type="ECO:0000256" key="7">
    <source>
        <dbReference type="ARBA" id="ARBA00023239"/>
    </source>
</evidence>
<feature type="active site" description="Schiff-base intermediate with substrate; via pyruvic acid" evidence="10">
    <location>
        <position position="71"/>
    </location>
</feature>
<comment type="cofactor">
    <cofactor evidence="10">
        <name>pyruvate</name>
        <dbReference type="ChEBI" id="CHEBI:15361"/>
    </cofactor>
    <text evidence="10">Binds 1 pyruvoyl group covalently per subunit.</text>
</comment>
<evidence type="ECO:0000256" key="4">
    <source>
        <dbReference type="ARBA" id="ARBA00023066"/>
    </source>
</evidence>
<feature type="active site" description="Proton donor; for catalytic activity" evidence="10">
    <location>
        <position position="91"/>
    </location>
</feature>
<evidence type="ECO:0000256" key="8">
    <source>
        <dbReference type="ARBA" id="ARBA00023270"/>
    </source>
</evidence>
<feature type="site" description="Cleavage (non-hydrolytic); by autolysis" evidence="10">
    <location>
        <begin position="70"/>
        <end position="71"/>
    </location>
</feature>
<dbReference type="AlphaFoldDB" id="A0A2T0M392"/>
<dbReference type="GO" id="GO:0004014">
    <property type="term" value="F:adenosylmethionine decarboxylase activity"/>
    <property type="evidence" value="ECO:0007669"/>
    <property type="project" value="UniProtKB-UniRule"/>
</dbReference>
<evidence type="ECO:0000256" key="1">
    <source>
        <dbReference type="ARBA" id="ARBA00022691"/>
    </source>
</evidence>
<name>A0A2T0M392_9PSEU</name>
<dbReference type="InterPro" id="IPR016067">
    <property type="entry name" value="S-AdoMet_deCO2ase_core"/>
</dbReference>